<dbReference type="PANTHER" id="PTHR43280:SF28">
    <property type="entry name" value="HTH-TYPE TRANSCRIPTIONAL ACTIVATOR RHAS"/>
    <property type="match status" value="1"/>
</dbReference>
<evidence type="ECO:0000256" key="1">
    <source>
        <dbReference type="ARBA" id="ARBA00023015"/>
    </source>
</evidence>
<dbReference type="PROSITE" id="PS01124">
    <property type="entry name" value="HTH_ARAC_FAMILY_2"/>
    <property type="match status" value="1"/>
</dbReference>
<dbReference type="Pfam" id="PF02311">
    <property type="entry name" value="AraC_binding"/>
    <property type="match status" value="1"/>
</dbReference>
<dbReference type="InterPro" id="IPR009057">
    <property type="entry name" value="Homeodomain-like_sf"/>
</dbReference>
<dbReference type="Gene3D" id="1.10.10.60">
    <property type="entry name" value="Homeodomain-like"/>
    <property type="match status" value="2"/>
</dbReference>
<dbReference type="SUPFAM" id="SSF51215">
    <property type="entry name" value="Regulatory protein AraC"/>
    <property type="match status" value="1"/>
</dbReference>
<dbReference type="SUPFAM" id="SSF46689">
    <property type="entry name" value="Homeodomain-like"/>
    <property type="match status" value="2"/>
</dbReference>
<protein>
    <submittedName>
        <fullName evidence="5">AraC family transcriptional regulator</fullName>
    </submittedName>
</protein>
<comment type="caution">
    <text evidence="5">The sequence shown here is derived from an EMBL/GenBank/DDBJ whole genome shotgun (WGS) entry which is preliminary data.</text>
</comment>
<reference evidence="6" key="1">
    <citation type="journal article" date="2019" name="Int. J. Syst. Evol. Microbiol.">
        <title>The Global Catalogue of Microorganisms (GCM) 10K type strain sequencing project: providing services to taxonomists for standard genome sequencing and annotation.</title>
        <authorList>
            <consortium name="The Broad Institute Genomics Platform"/>
            <consortium name="The Broad Institute Genome Sequencing Center for Infectious Disease"/>
            <person name="Wu L."/>
            <person name="Ma J."/>
        </authorList>
    </citation>
    <scope>NUCLEOTIDE SEQUENCE [LARGE SCALE GENOMIC DNA]</scope>
    <source>
        <strain evidence="6">CGMCC 1.12286</strain>
    </source>
</reference>
<keyword evidence="6" id="KW-1185">Reference proteome</keyword>
<dbReference type="PANTHER" id="PTHR43280">
    <property type="entry name" value="ARAC-FAMILY TRANSCRIPTIONAL REGULATOR"/>
    <property type="match status" value="1"/>
</dbReference>
<dbReference type="RefSeq" id="WP_377944471.1">
    <property type="nucleotide sequence ID" value="NZ_JBHUCX010000073.1"/>
</dbReference>
<name>A0ABW4JL62_9BACL</name>
<keyword evidence="1" id="KW-0805">Transcription regulation</keyword>
<keyword evidence="2" id="KW-0238">DNA-binding</keyword>
<keyword evidence="3" id="KW-0804">Transcription</keyword>
<proteinExistence type="predicted"/>
<evidence type="ECO:0000259" key="4">
    <source>
        <dbReference type="PROSITE" id="PS01124"/>
    </source>
</evidence>
<evidence type="ECO:0000313" key="5">
    <source>
        <dbReference type="EMBL" id="MFD1676566.1"/>
    </source>
</evidence>
<dbReference type="Pfam" id="PF12833">
    <property type="entry name" value="HTH_18"/>
    <property type="match status" value="1"/>
</dbReference>
<dbReference type="InterPro" id="IPR037923">
    <property type="entry name" value="HTH-like"/>
</dbReference>
<accession>A0ABW4JL62</accession>
<dbReference type="PRINTS" id="PR00032">
    <property type="entry name" value="HTHARAC"/>
</dbReference>
<evidence type="ECO:0000256" key="2">
    <source>
        <dbReference type="ARBA" id="ARBA00023125"/>
    </source>
</evidence>
<evidence type="ECO:0000313" key="6">
    <source>
        <dbReference type="Proteomes" id="UP001597079"/>
    </source>
</evidence>
<evidence type="ECO:0000256" key="3">
    <source>
        <dbReference type="ARBA" id="ARBA00023163"/>
    </source>
</evidence>
<dbReference type="Gene3D" id="2.60.120.280">
    <property type="entry name" value="Regulatory protein AraC"/>
    <property type="match status" value="1"/>
</dbReference>
<dbReference type="Proteomes" id="UP001597079">
    <property type="component" value="Unassembled WGS sequence"/>
</dbReference>
<dbReference type="InterPro" id="IPR020449">
    <property type="entry name" value="Tscrpt_reg_AraC-type_HTH"/>
</dbReference>
<gene>
    <name evidence="5" type="ORF">ACFSB2_17885</name>
</gene>
<dbReference type="SMART" id="SM00342">
    <property type="entry name" value="HTH_ARAC"/>
    <property type="match status" value="1"/>
</dbReference>
<sequence>MYRNYFLPNFEEYNFFCFPHSVGKYTHPLDHNVDREAGVRDFSLHFVIGGKGYIELHDTVYTLKKGDVFLHTPFQKMRYYTSEDDRWVIYWLQFNGKRLGDFLLESGFHESSVWFMKDTDVLEQTYQDLLAEIEQNNFARLSKVSALTYSILIEFMCNAIPFSGKGGAKRGAKNVDQIINLIPIMEKNAHLPYVLEEWADKVKLTPNYFCNLFKKVTKMTPVAFITKCRIQHSKQMLLSDPDTPIKVIAIDCGYQSVSYFNKIFMEMEGVTPSEFRQLHLK</sequence>
<dbReference type="InterPro" id="IPR003313">
    <property type="entry name" value="AraC-bd"/>
</dbReference>
<dbReference type="InterPro" id="IPR018060">
    <property type="entry name" value="HTH_AraC"/>
</dbReference>
<feature type="domain" description="HTH araC/xylS-type" evidence="4">
    <location>
        <begin position="179"/>
        <end position="278"/>
    </location>
</feature>
<dbReference type="EMBL" id="JBHUCX010000073">
    <property type="protein sequence ID" value="MFD1676566.1"/>
    <property type="molecule type" value="Genomic_DNA"/>
</dbReference>
<organism evidence="5 6">
    <name type="scientific">Alicyclobacillus fodiniaquatilis</name>
    <dbReference type="NCBI Taxonomy" id="1661150"/>
    <lineage>
        <taxon>Bacteria</taxon>
        <taxon>Bacillati</taxon>
        <taxon>Bacillota</taxon>
        <taxon>Bacilli</taxon>
        <taxon>Bacillales</taxon>
        <taxon>Alicyclobacillaceae</taxon>
        <taxon>Alicyclobacillus</taxon>
    </lineage>
</organism>